<organism evidence="1 2">
    <name type="scientific">Avena sativa</name>
    <name type="common">Oat</name>
    <dbReference type="NCBI Taxonomy" id="4498"/>
    <lineage>
        <taxon>Eukaryota</taxon>
        <taxon>Viridiplantae</taxon>
        <taxon>Streptophyta</taxon>
        <taxon>Embryophyta</taxon>
        <taxon>Tracheophyta</taxon>
        <taxon>Spermatophyta</taxon>
        <taxon>Magnoliopsida</taxon>
        <taxon>Liliopsida</taxon>
        <taxon>Poales</taxon>
        <taxon>Poaceae</taxon>
        <taxon>BOP clade</taxon>
        <taxon>Pooideae</taxon>
        <taxon>Poodae</taxon>
        <taxon>Poeae</taxon>
        <taxon>Poeae Chloroplast Group 1 (Aveneae type)</taxon>
        <taxon>Aveninae</taxon>
        <taxon>Avena</taxon>
    </lineage>
</organism>
<reference evidence="1" key="1">
    <citation type="submission" date="2021-05" db="EMBL/GenBank/DDBJ databases">
        <authorList>
            <person name="Scholz U."/>
            <person name="Mascher M."/>
            <person name="Fiebig A."/>
        </authorList>
    </citation>
    <scope>NUCLEOTIDE SEQUENCE [LARGE SCALE GENOMIC DNA]</scope>
</reference>
<reference evidence="1" key="2">
    <citation type="submission" date="2025-09" db="UniProtKB">
        <authorList>
            <consortium name="EnsemblPlants"/>
        </authorList>
    </citation>
    <scope>IDENTIFICATION</scope>
</reference>
<keyword evidence="2" id="KW-1185">Reference proteome</keyword>
<accession>A0ACD5XVA5</accession>
<protein>
    <submittedName>
        <fullName evidence="1">Uncharacterized protein</fullName>
    </submittedName>
</protein>
<sequence length="304" mass="30909">MQDPGRRPFSGVDLRRPKGYPAASTAPASAADEDVQGDPCPRCESRDTKFCYYNNYNTSQPRHYCRSCRRYWTKGGSLRNVPVGGGSRKSTSSSSSSSSSASPKRADNSKRRRVAPPEPEPSTTDVPGEAGKEAVAAGTIGYPTTDVDAARAAANGTVGDPATAVDAALTEAAANGTVSDPASGVDAARTEATDKGTVGDPATDVDAARATANGTVGDPAAAVDEARTEPTADGAMDDPGAPPSVDDGGFSDPSVAVGLGVAGANVTESSDTSPFEWPSGCDLGSYWAPGVFADTDPALFLNLP</sequence>
<proteinExistence type="predicted"/>
<evidence type="ECO:0000313" key="1">
    <source>
        <dbReference type="EnsemblPlants" id="AVESA.00010b.r2.5CG0884160.1.CDS.1"/>
    </source>
</evidence>
<dbReference type="EnsemblPlants" id="AVESA.00010b.r2.5CG0884160.1">
    <property type="protein sequence ID" value="AVESA.00010b.r2.5CG0884160.1.CDS.1"/>
    <property type="gene ID" value="AVESA.00010b.r2.5CG0884160"/>
</dbReference>
<evidence type="ECO:0000313" key="2">
    <source>
        <dbReference type="Proteomes" id="UP001732700"/>
    </source>
</evidence>
<name>A0ACD5XVA5_AVESA</name>
<dbReference type="Proteomes" id="UP001732700">
    <property type="component" value="Chromosome 5C"/>
</dbReference>